<name>A0A9P0DJU1_PHACE</name>
<evidence type="ECO:0000256" key="5">
    <source>
        <dbReference type="ARBA" id="ARBA00022703"/>
    </source>
</evidence>
<dbReference type="EMBL" id="OU896710">
    <property type="protein sequence ID" value="CAH1163610.1"/>
    <property type="molecule type" value="Genomic_DNA"/>
</dbReference>
<accession>A0A9P0DJU1</accession>
<comment type="function">
    <text evidence="10">Critical mediator, in cooperation with CASP4, of endoplasmic reticulum-stress induced apoptosis. Required or the activation of CASP4 following endoplasmic reticulum stress.</text>
</comment>
<evidence type="ECO:0008006" key="14">
    <source>
        <dbReference type="Google" id="ProtNLM"/>
    </source>
</evidence>
<comment type="subunit">
    <text evidence="3">Constitutively interacts with CASP4; required for the localization of procaspase 4 to the ER.</text>
</comment>
<evidence type="ECO:0000256" key="10">
    <source>
        <dbReference type="ARBA" id="ARBA00024938"/>
    </source>
</evidence>
<feature type="region of interest" description="Disordered" evidence="11">
    <location>
        <begin position="1"/>
        <end position="96"/>
    </location>
</feature>
<protein>
    <recommendedName>
        <fullName evidence="14">Transmembrane protein</fullName>
    </recommendedName>
</protein>
<evidence type="ECO:0000256" key="4">
    <source>
        <dbReference type="ARBA" id="ARBA00022692"/>
    </source>
</evidence>
<keyword evidence="9" id="KW-0325">Glycoprotein</keyword>
<evidence type="ECO:0000256" key="9">
    <source>
        <dbReference type="ARBA" id="ARBA00023180"/>
    </source>
</evidence>
<dbReference type="InterPro" id="IPR019308">
    <property type="entry name" value="TMEM214"/>
</dbReference>
<dbReference type="GO" id="GO:0005789">
    <property type="term" value="C:endoplasmic reticulum membrane"/>
    <property type="evidence" value="ECO:0007669"/>
    <property type="project" value="UniProtKB-SubCell"/>
</dbReference>
<keyword evidence="5" id="KW-0053">Apoptosis</keyword>
<keyword evidence="8" id="KW-0472">Membrane</keyword>
<feature type="compositionally biased region" description="Basic and acidic residues" evidence="11">
    <location>
        <begin position="76"/>
        <end position="86"/>
    </location>
</feature>
<feature type="compositionally biased region" description="Basic and acidic residues" evidence="11">
    <location>
        <begin position="57"/>
        <end position="69"/>
    </location>
</feature>
<dbReference type="OrthoDB" id="10022292at2759"/>
<keyword evidence="7" id="KW-1133">Transmembrane helix</keyword>
<evidence type="ECO:0000256" key="7">
    <source>
        <dbReference type="ARBA" id="ARBA00022989"/>
    </source>
</evidence>
<reference evidence="12" key="1">
    <citation type="submission" date="2022-01" db="EMBL/GenBank/DDBJ databases">
        <authorList>
            <person name="King R."/>
        </authorList>
    </citation>
    <scope>NUCLEOTIDE SEQUENCE</scope>
</reference>
<evidence type="ECO:0000313" key="12">
    <source>
        <dbReference type="EMBL" id="CAH1163610.1"/>
    </source>
</evidence>
<dbReference type="AlphaFoldDB" id="A0A9P0DJU1"/>
<evidence type="ECO:0000256" key="3">
    <source>
        <dbReference type="ARBA" id="ARBA00011720"/>
    </source>
</evidence>
<dbReference type="GO" id="GO:0005794">
    <property type="term" value="C:Golgi apparatus"/>
    <property type="evidence" value="ECO:0007669"/>
    <property type="project" value="TreeGrafter"/>
</dbReference>
<feature type="compositionally biased region" description="Polar residues" evidence="11">
    <location>
        <begin position="25"/>
        <end position="35"/>
    </location>
</feature>
<evidence type="ECO:0000256" key="2">
    <source>
        <dbReference type="ARBA" id="ARBA00007984"/>
    </source>
</evidence>
<dbReference type="Proteomes" id="UP001153737">
    <property type="component" value="Chromosome 4"/>
</dbReference>
<evidence type="ECO:0000256" key="8">
    <source>
        <dbReference type="ARBA" id="ARBA00023136"/>
    </source>
</evidence>
<evidence type="ECO:0000256" key="6">
    <source>
        <dbReference type="ARBA" id="ARBA00022824"/>
    </source>
</evidence>
<comment type="subcellular location">
    <subcellularLocation>
        <location evidence="1">Endoplasmic reticulum membrane</location>
        <topology evidence="1">Multi-pass membrane protein</topology>
    </subcellularLocation>
</comment>
<keyword evidence="6" id="KW-0256">Endoplasmic reticulum</keyword>
<gene>
    <name evidence="12" type="ORF">PHAECO_LOCUS8783</name>
</gene>
<dbReference type="GO" id="GO:0006915">
    <property type="term" value="P:apoptotic process"/>
    <property type="evidence" value="ECO:0007669"/>
    <property type="project" value="UniProtKB-KW"/>
</dbReference>
<feature type="compositionally biased region" description="Basic and acidic residues" evidence="11">
    <location>
        <begin position="38"/>
        <end position="48"/>
    </location>
</feature>
<dbReference type="PANTHER" id="PTHR13448">
    <property type="entry name" value="TRANSMEMBRANE PROTEIN 214"/>
    <property type="match status" value="1"/>
</dbReference>
<reference evidence="12" key="2">
    <citation type="submission" date="2022-10" db="EMBL/GenBank/DDBJ databases">
        <authorList>
            <consortium name="ENA_rothamsted_submissions"/>
            <consortium name="culmorum"/>
            <person name="King R."/>
        </authorList>
    </citation>
    <scope>NUCLEOTIDE SEQUENCE</scope>
</reference>
<dbReference type="PANTHER" id="PTHR13448:SF0">
    <property type="entry name" value="TRANSMEMBRANE PROTEIN 214"/>
    <property type="match status" value="1"/>
</dbReference>
<sequence length="651" mass="74163">MSGQWEVVGKKKGNSKLPVPKVSAKDNSNVKSPVNGSKIEDSYPKLPEKVAGVEPKIVQEVKKSQEKSKLKLRKPQRNDRPSEPQKPKSPKSIETGLNSIDVKEFESIYETSKNRYPDAPIVWLKELVYFLNQKMSLEIQDPVFSSKPQGYPISAVPSELRGVIEKSVKEAGKNNAQQFFDFCLTSMATDMGKGLPALGYKFFLQYIALNEPVLITSNVNKHRVLRNSYQNRLNIGLSILWAVGNVAYSDFNSGVTVFRELFLPVIDIKSYSPYILSYLKNLISNSGDGNGILTKEDFLLILDIIYTSKKHFPVDLLRELSNKVSNLKPLLFVDNKEKYHSYIELLLKKVVSTSNKSHQNCLCDILVEVFQRDSTTFATWRKIYPKNVASSVILLEFIGDNWDTISKRIDRAALKDLLNSFQDVNDELSTKKRKEDGLRESINAIQKINEKMAAKKKSSSSCRTLSLLVIIALAGLVLFDIKQNTWDNSRTRKALKDYRVCEYSQKALNTTREGLNWLDGRIEQNFPAFRKTVIDFSEPYVELAISTGKITRNGFYNMKEVVLEKYPLVLQSIESYAPGLMEQSQKALSDVYSSSVLYCNRGIDYLRKEVFVGQLSPENVQRVVIEAFNTTQQKATEYYHWIYKKVQTTIK</sequence>
<dbReference type="Pfam" id="PF10151">
    <property type="entry name" value="TMEM214"/>
    <property type="match status" value="1"/>
</dbReference>
<organism evidence="12 13">
    <name type="scientific">Phaedon cochleariae</name>
    <name type="common">Mustard beetle</name>
    <dbReference type="NCBI Taxonomy" id="80249"/>
    <lineage>
        <taxon>Eukaryota</taxon>
        <taxon>Metazoa</taxon>
        <taxon>Ecdysozoa</taxon>
        <taxon>Arthropoda</taxon>
        <taxon>Hexapoda</taxon>
        <taxon>Insecta</taxon>
        <taxon>Pterygota</taxon>
        <taxon>Neoptera</taxon>
        <taxon>Endopterygota</taxon>
        <taxon>Coleoptera</taxon>
        <taxon>Polyphaga</taxon>
        <taxon>Cucujiformia</taxon>
        <taxon>Chrysomeloidea</taxon>
        <taxon>Chrysomelidae</taxon>
        <taxon>Chrysomelinae</taxon>
        <taxon>Chrysomelini</taxon>
        <taxon>Phaedon</taxon>
    </lineage>
</organism>
<comment type="similarity">
    <text evidence="2">Belongs to the TMEM214 family.</text>
</comment>
<keyword evidence="13" id="KW-1185">Reference proteome</keyword>
<evidence type="ECO:0000256" key="11">
    <source>
        <dbReference type="SAM" id="MobiDB-lite"/>
    </source>
</evidence>
<keyword evidence="4" id="KW-0812">Transmembrane</keyword>
<proteinExistence type="inferred from homology"/>
<evidence type="ECO:0000313" key="13">
    <source>
        <dbReference type="Proteomes" id="UP001153737"/>
    </source>
</evidence>
<evidence type="ECO:0000256" key="1">
    <source>
        <dbReference type="ARBA" id="ARBA00004477"/>
    </source>
</evidence>